<name>A0ABY7GU30_9BACT</name>
<feature type="region of interest" description="Disordered" evidence="1">
    <location>
        <begin position="132"/>
        <end position="155"/>
    </location>
</feature>
<keyword evidence="2" id="KW-0812">Transmembrane</keyword>
<dbReference type="EMBL" id="CP114040">
    <property type="protein sequence ID" value="WAS90464.1"/>
    <property type="molecule type" value="Genomic_DNA"/>
</dbReference>
<evidence type="ECO:0000313" key="3">
    <source>
        <dbReference type="EMBL" id="WAS90464.1"/>
    </source>
</evidence>
<keyword evidence="2" id="KW-0472">Membrane</keyword>
<protein>
    <submittedName>
        <fullName evidence="3">Uncharacterized protein</fullName>
    </submittedName>
</protein>
<dbReference type="RefSeq" id="WP_269032791.1">
    <property type="nucleotide sequence ID" value="NZ_CP114040.1"/>
</dbReference>
<gene>
    <name evidence="3" type="ORF">O0S08_30105</name>
</gene>
<feature type="transmembrane region" description="Helical" evidence="2">
    <location>
        <begin position="58"/>
        <end position="78"/>
    </location>
</feature>
<sequence length="155" mass="17998">MARYHHPRTIETLMRARERAVMGRESRRPRPLMSKPQRFGILPSYWFWNELHRTDPMVAAFFTILWSVVNVPFAFLIFTYVRPSWLSVGLLGLSSVLSMGLAEKWLRRLIVRRRGHAEVLPGGEIEVPNYLPPASTLADRRGREASETEQAPRTR</sequence>
<feature type="compositionally biased region" description="Basic and acidic residues" evidence="1">
    <location>
        <begin position="138"/>
        <end position="155"/>
    </location>
</feature>
<proteinExistence type="predicted"/>
<dbReference type="Proteomes" id="UP001164459">
    <property type="component" value="Chromosome"/>
</dbReference>
<reference evidence="3" key="1">
    <citation type="submission" date="2022-11" db="EMBL/GenBank/DDBJ databases">
        <title>Minimal conservation of predation-associated metabolite biosynthetic gene clusters underscores biosynthetic potential of Myxococcota including descriptions for ten novel species: Archangium lansinium sp. nov., Myxococcus landrumus sp. nov., Nannocystis bai.</title>
        <authorList>
            <person name="Ahearne A."/>
            <person name="Stevens C."/>
            <person name="Dowd S."/>
        </authorList>
    </citation>
    <scope>NUCLEOTIDE SEQUENCE</scope>
    <source>
        <strain evidence="3">Fl3</strain>
    </source>
</reference>
<organism evidence="3 4">
    <name type="scientific">Nannocystis punicea</name>
    <dbReference type="NCBI Taxonomy" id="2995304"/>
    <lineage>
        <taxon>Bacteria</taxon>
        <taxon>Pseudomonadati</taxon>
        <taxon>Myxococcota</taxon>
        <taxon>Polyangia</taxon>
        <taxon>Nannocystales</taxon>
        <taxon>Nannocystaceae</taxon>
        <taxon>Nannocystis</taxon>
    </lineage>
</organism>
<evidence type="ECO:0000256" key="2">
    <source>
        <dbReference type="SAM" id="Phobius"/>
    </source>
</evidence>
<evidence type="ECO:0000313" key="4">
    <source>
        <dbReference type="Proteomes" id="UP001164459"/>
    </source>
</evidence>
<keyword evidence="4" id="KW-1185">Reference proteome</keyword>
<evidence type="ECO:0000256" key="1">
    <source>
        <dbReference type="SAM" id="MobiDB-lite"/>
    </source>
</evidence>
<feature type="transmembrane region" description="Helical" evidence="2">
    <location>
        <begin position="84"/>
        <end position="106"/>
    </location>
</feature>
<accession>A0ABY7GU30</accession>
<keyword evidence="2" id="KW-1133">Transmembrane helix</keyword>